<feature type="transmembrane region" description="Helical" evidence="10">
    <location>
        <begin position="388"/>
        <end position="411"/>
    </location>
</feature>
<gene>
    <name evidence="13" type="ORF">D8674_019102</name>
</gene>
<feature type="transmembrane region" description="Helical" evidence="10">
    <location>
        <begin position="291"/>
        <end position="310"/>
    </location>
</feature>
<keyword evidence="5 10" id="KW-0812">Transmembrane</keyword>
<feature type="domain" description="YTH" evidence="12">
    <location>
        <begin position="905"/>
        <end position="1042"/>
    </location>
</feature>
<dbReference type="SUPFAM" id="SSF103473">
    <property type="entry name" value="MFS general substrate transporter"/>
    <property type="match status" value="1"/>
</dbReference>
<keyword evidence="6" id="KW-0694">RNA-binding</keyword>
<protein>
    <submittedName>
        <fullName evidence="13">Uncharacterized protein</fullName>
    </submittedName>
</protein>
<evidence type="ECO:0000313" key="13">
    <source>
        <dbReference type="EMBL" id="KAB2611070.1"/>
    </source>
</evidence>
<dbReference type="Proteomes" id="UP000327157">
    <property type="component" value="Chromosome 17"/>
</dbReference>
<organism evidence="13 14">
    <name type="scientific">Pyrus ussuriensis x Pyrus communis</name>
    <dbReference type="NCBI Taxonomy" id="2448454"/>
    <lineage>
        <taxon>Eukaryota</taxon>
        <taxon>Viridiplantae</taxon>
        <taxon>Streptophyta</taxon>
        <taxon>Embryophyta</taxon>
        <taxon>Tracheophyta</taxon>
        <taxon>Spermatophyta</taxon>
        <taxon>Magnoliopsida</taxon>
        <taxon>eudicotyledons</taxon>
        <taxon>Gunneridae</taxon>
        <taxon>Pentapetalae</taxon>
        <taxon>rosids</taxon>
        <taxon>fabids</taxon>
        <taxon>Rosales</taxon>
        <taxon>Rosaceae</taxon>
        <taxon>Amygdaloideae</taxon>
        <taxon>Maleae</taxon>
        <taxon>Pyrus</taxon>
    </lineage>
</organism>
<feature type="transmembrane region" description="Helical" evidence="10">
    <location>
        <begin position="13"/>
        <end position="34"/>
    </location>
</feature>
<evidence type="ECO:0000256" key="2">
    <source>
        <dbReference type="ARBA" id="ARBA00004496"/>
    </source>
</evidence>
<evidence type="ECO:0000256" key="6">
    <source>
        <dbReference type="ARBA" id="ARBA00022884"/>
    </source>
</evidence>
<dbReference type="InterPro" id="IPR005828">
    <property type="entry name" value="MFS_sugar_transport-like"/>
</dbReference>
<dbReference type="InterPro" id="IPR036259">
    <property type="entry name" value="MFS_trans_sf"/>
</dbReference>
<evidence type="ECO:0000256" key="9">
    <source>
        <dbReference type="SAM" id="MobiDB-lite"/>
    </source>
</evidence>
<reference evidence="13 14" key="3">
    <citation type="submission" date="2019-11" db="EMBL/GenBank/DDBJ databases">
        <title>A de novo genome assembly of a pear dwarfing rootstock.</title>
        <authorList>
            <person name="Wang F."/>
            <person name="Wang J."/>
            <person name="Li S."/>
            <person name="Zhang Y."/>
            <person name="Fang M."/>
            <person name="Ma L."/>
            <person name="Zhao Y."/>
            <person name="Jiang S."/>
        </authorList>
    </citation>
    <scope>NUCLEOTIDE SEQUENCE [LARGE SCALE GENOMIC DNA]</scope>
    <source>
        <strain evidence="13">S2</strain>
        <tissue evidence="13">Leaf</tissue>
    </source>
</reference>
<dbReference type="Pfam" id="PF00083">
    <property type="entry name" value="Sugar_tr"/>
    <property type="match status" value="1"/>
</dbReference>
<feature type="transmembrane region" description="Helical" evidence="10">
    <location>
        <begin position="93"/>
        <end position="111"/>
    </location>
</feature>
<evidence type="ECO:0000256" key="7">
    <source>
        <dbReference type="ARBA" id="ARBA00022989"/>
    </source>
</evidence>
<evidence type="ECO:0000256" key="4">
    <source>
        <dbReference type="ARBA" id="ARBA00022490"/>
    </source>
</evidence>
<evidence type="ECO:0000256" key="8">
    <source>
        <dbReference type="ARBA" id="ARBA00023136"/>
    </source>
</evidence>
<evidence type="ECO:0000256" key="10">
    <source>
        <dbReference type="SAM" id="Phobius"/>
    </source>
</evidence>
<feature type="transmembrane region" description="Helical" evidence="10">
    <location>
        <begin position="150"/>
        <end position="171"/>
    </location>
</feature>
<evidence type="ECO:0000256" key="5">
    <source>
        <dbReference type="ARBA" id="ARBA00022692"/>
    </source>
</evidence>
<feature type="transmembrane region" description="Helical" evidence="10">
    <location>
        <begin position="364"/>
        <end position="382"/>
    </location>
</feature>
<keyword evidence="7 10" id="KW-1133">Transmembrane helix</keyword>
<feature type="transmembrane region" description="Helical" evidence="10">
    <location>
        <begin position="64"/>
        <end position="81"/>
    </location>
</feature>
<dbReference type="GO" id="GO:0016020">
    <property type="term" value="C:membrane"/>
    <property type="evidence" value="ECO:0007669"/>
    <property type="project" value="UniProtKB-SubCell"/>
</dbReference>
<dbReference type="OrthoDB" id="306690at2759"/>
<dbReference type="EMBL" id="SMOL01000487">
    <property type="protein sequence ID" value="KAB2611070.1"/>
    <property type="molecule type" value="Genomic_DNA"/>
</dbReference>
<keyword evidence="8 10" id="KW-0472">Membrane</keyword>
<dbReference type="Pfam" id="PF04146">
    <property type="entry name" value="YTH"/>
    <property type="match status" value="1"/>
</dbReference>
<accession>A0A5N5GC21</accession>
<dbReference type="PROSITE" id="PS00216">
    <property type="entry name" value="SUGAR_TRANSPORT_1"/>
    <property type="match status" value="1"/>
</dbReference>
<keyword evidence="3" id="KW-0813">Transport</keyword>
<comment type="subcellular location">
    <subcellularLocation>
        <location evidence="2">Cytoplasm</location>
    </subcellularLocation>
    <subcellularLocation>
        <location evidence="1">Membrane</location>
        <topology evidence="1">Multi-pass membrane protein</topology>
    </subcellularLocation>
</comment>
<dbReference type="FunFam" id="3.10.590.10:FF:000001">
    <property type="entry name" value="YTH domain family 1, isoform CRA_a"/>
    <property type="match status" value="1"/>
</dbReference>
<dbReference type="GO" id="GO:0003723">
    <property type="term" value="F:RNA binding"/>
    <property type="evidence" value="ECO:0007669"/>
    <property type="project" value="UniProtKB-KW"/>
</dbReference>
<proteinExistence type="predicted"/>
<name>A0A5N5GC21_9ROSA</name>
<feature type="region of interest" description="Disordered" evidence="9">
    <location>
        <begin position="511"/>
        <end position="568"/>
    </location>
</feature>
<reference evidence="14" key="2">
    <citation type="submission" date="2019-10" db="EMBL/GenBank/DDBJ databases">
        <title>A de novo genome assembly of a pear dwarfing rootstock.</title>
        <authorList>
            <person name="Wang F."/>
            <person name="Wang J."/>
            <person name="Li S."/>
            <person name="Zhang Y."/>
            <person name="Fang M."/>
            <person name="Ma L."/>
            <person name="Zhao Y."/>
            <person name="Jiang S."/>
        </authorList>
    </citation>
    <scope>NUCLEOTIDE SEQUENCE [LARGE SCALE GENOMIC DNA]</scope>
</reference>
<dbReference type="PANTHER" id="PTHR23511:SF5">
    <property type="entry name" value="MAJOR FACILITATOR-TYPE TRANSPORTER HXNZ-RELATED"/>
    <property type="match status" value="1"/>
</dbReference>
<dbReference type="GO" id="GO:0005737">
    <property type="term" value="C:cytoplasm"/>
    <property type="evidence" value="ECO:0007669"/>
    <property type="project" value="UniProtKB-SubCell"/>
</dbReference>
<keyword evidence="14" id="KW-1185">Reference proteome</keyword>
<evidence type="ECO:0000259" key="12">
    <source>
        <dbReference type="PROSITE" id="PS50882"/>
    </source>
</evidence>
<dbReference type="InterPro" id="IPR020846">
    <property type="entry name" value="MFS_dom"/>
</dbReference>
<feature type="transmembrane region" description="Helical" evidence="10">
    <location>
        <begin position="117"/>
        <end position="138"/>
    </location>
</feature>
<feature type="transmembrane region" description="Helical" evidence="10">
    <location>
        <begin position="452"/>
        <end position="473"/>
    </location>
</feature>
<dbReference type="AlphaFoldDB" id="A0A5N5GC21"/>
<feature type="transmembrane region" description="Helical" evidence="10">
    <location>
        <begin position="423"/>
        <end position="446"/>
    </location>
</feature>
<evidence type="ECO:0000256" key="1">
    <source>
        <dbReference type="ARBA" id="ARBA00004141"/>
    </source>
</evidence>
<comment type="caution">
    <text evidence="13">The sequence shown here is derived from an EMBL/GenBank/DDBJ whole genome shotgun (WGS) entry which is preliminary data.</text>
</comment>
<dbReference type="Gene3D" id="1.20.1250.20">
    <property type="entry name" value="MFS general substrate transporter like domains"/>
    <property type="match status" value="1"/>
</dbReference>
<dbReference type="FunFam" id="1.20.1250.20:FF:000232">
    <property type="entry name" value="Organic cation/carnitine transporter 7"/>
    <property type="match status" value="1"/>
</dbReference>
<dbReference type="CDD" id="cd21134">
    <property type="entry name" value="YTH"/>
    <property type="match status" value="1"/>
</dbReference>
<sequence>MGDGGQEYTVDEALVAMGFGKFQILVLAYAGMGWVSEAMEMMLLSFVGPAVQSAWGLSSKQESFITSVVFAGMLVGAYSWGIVSDKHGRRKGFLITATITCGAGFLSAFSPNYASLLVLRCLVGVGLGGGPVLSSWFLEFIPAPNRGTWMVIFSAFWTLGTILEASLAWFVMPNFGWRWLLALSSLPSSLLLIFYWVAPESPRYLCLKGRTTEAINILEKVARMNGMKLPSGILVSDLKIELSEEITSSEDAHLISPTDDKDPIPAEMDSNMGGISSLLTLLSPKLVRSTLLLWVVFFGNAFSYYGLVLLTTELNSGHSKCTPEQIQSDKAPDTSYRHVFIASFAEFPGLLLSAAMVDKLGRKLSMSAMFFICCIFLLPLVVHQSQGLTTSLLFGARICITATFTIVYIYAPEIYPTSIRTTGVGIASSMGRIGGMICPLVAVGLVHGCHQTASILLFEIVIFLSGILVRGGVSVKIEDLYLRFMAANQPQAPDRTSDSTKSLSILIMDAEEKPAEPDSMKEQPHVAKNERSVSPNPSPDAATIGLPREAAGQSGPFGSGGDHTVFPPNVYAPQAQTFYYRGYENGTGEWDEYSPYINTEGLEINSPGVYNENPSLVFHSGYGYNPQMPYGPYSPVTTPMPSVGGDAQLYSSQQYPFSGPPYYQQLGHPSMQYITSPTTVSQPELTTLVNIDQQGDNMLFGPRPGYHPPVGSFGRGNFPGNPGSQGFHDLQQGFDGFRSGGLWSDWPKPSDRHRSLTPFLPSVSPQPIGPLGSFGQNIGMASQQQRLMYGFGSGSNSYNRGYMPSGFNQGSGLGSAPFSSIGANNRGFLSLENSKRHVRGSGPICSCNAPVDILCEQNRGPRASKPKSQIMADSCVENTKHNASTTKVLDESFNRPNFVTDYKDAKFFVIKSYSEDNVHKSIKYGVWASTPNGNRKLDAAYREAKEMHGGCPVFLFFSVNASAQFCGVAEMIGPVDFDKSLDYWQQDKWSGQFPVKWHMIKDVPNSQFRHIILENNDNKPVTNSRDTQEVKLEQGIELLNIFKNYETDMSILDDFEFYEDRQKAMQERKARQQASLIAVGVVGENENKSTVQIPSDFIKKMSKSFAQVVCLDEGSQEPTTLSERVSPASDGSIGARAKLEDAIPAPVPSTQTR</sequence>
<feature type="domain" description="Major facilitator superfamily (MFS) profile" evidence="11">
    <location>
        <begin position="26"/>
        <end position="477"/>
    </location>
</feature>
<feature type="region of interest" description="Disordered" evidence="9">
    <location>
        <begin position="1116"/>
        <end position="1153"/>
    </location>
</feature>
<dbReference type="GO" id="GO:0022857">
    <property type="term" value="F:transmembrane transporter activity"/>
    <property type="evidence" value="ECO:0007669"/>
    <property type="project" value="InterPro"/>
</dbReference>
<evidence type="ECO:0000259" key="11">
    <source>
        <dbReference type="PROSITE" id="PS50850"/>
    </source>
</evidence>
<dbReference type="PROSITE" id="PS50882">
    <property type="entry name" value="YTH"/>
    <property type="match status" value="1"/>
</dbReference>
<reference evidence="13 14" key="1">
    <citation type="submission" date="2019-09" db="EMBL/GenBank/DDBJ databases">
        <authorList>
            <person name="Ou C."/>
        </authorList>
    </citation>
    <scope>NUCLEOTIDE SEQUENCE [LARGE SCALE GENOMIC DNA]</scope>
    <source>
        <strain evidence="13">S2</strain>
        <tissue evidence="13">Leaf</tissue>
    </source>
</reference>
<keyword evidence="4" id="KW-0963">Cytoplasm</keyword>
<feature type="compositionally biased region" description="Basic and acidic residues" evidence="9">
    <location>
        <begin position="511"/>
        <end position="531"/>
    </location>
</feature>
<evidence type="ECO:0000313" key="14">
    <source>
        <dbReference type="Proteomes" id="UP000327157"/>
    </source>
</evidence>
<feature type="transmembrane region" description="Helical" evidence="10">
    <location>
        <begin position="177"/>
        <end position="198"/>
    </location>
</feature>
<dbReference type="Gene3D" id="3.10.590.10">
    <property type="entry name" value="ph1033 like domains"/>
    <property type="match status" value="1"/>
</dbReference>
<dbReference type="PANTHER" id="PTHR23511">
    <property type="entry name" value="SYNAPTIC VESICLE GLYCOPROTEIN 2"/>
    <property type="match status" value="1"/>
</dbReference>
<dbReference type="PROSITE" id="PS50850">
    <property type="entry name" value="MFS"/>
    <property type="match status" value="1"/>
</dbReference>
<dbReference type="InterPro" id="IPR005829">
    <property type="entry name" value="Sugar_transporter_CS"/>
</dbReference>
<evidence type="ECO:0000256" key="3">
    <source>
        <dbReference type="ARBA" id="ARBA00022448"/>
    </source>
</evidence>
<dbReference type="InterPro" id="IPR007275">
    <property type="entry name" value="YTH_domain"/>
</dbReference>